<feature type="compositionally biased region" description="Low complexity" evidence="2">
    <location>
        <begin position="170"/>
        <end position="189"/>
    </location>
</feature>
<feature type="compositionally biased region" description="Low complexity" evidence="2">
    <location>
        <begin position="50"/>
        <end position="64"/>
    </location>
</feature>
<evidence type="ECO:0000313" key="4">
    <source>
        <dbReference type="EMBL" id="KAL3759855.1"/>
    </source>
</evidence>
<feature type="region of interest" description="Disordered" evidence="2">
    <location>
        <begin position="36"/>
        <end position="102"/>
    </location>
</feature>
<dbReference type="SUPFAM" id="SSF56112">
    <property type="entry name" value="Protein kinase-like (PK-like)"/>
    <property type="match status" value="1"/>
</dbReference>
<dbReference type="InterPro" id="IPR004147">
    <property type="entry name" value="ABC1_dom"/>
</dbReference>
<dbReference type="CDD" id="cd05121">
    <property type="entry name" value="ABC1_ADCK3-like"/>
    <property type="match status" value="1"/>
</dbReference>
<dbReference type="PROSITE" id="PS50011">
    <property type="entry name" value="PROTEIN_KINASE_DOM"/>
    <property type="match status" value="1"/>
</dbReference>
<gene>
    <name evidence="4" type="ORF">ACHAWU_007599</name>
</gene>
<dbReference type="Pfam" id="PF03109">
    <property type="entry name" value="ABC1"/>
    <property type="match status" value="1"/>
</dbReference>
<feature type="domain" description="Protein kinase" evidence="3">
    <location>
        <begin position="360"/>
        <end position="715"/>
    </location>
</feature>
<dbReference type="InterPro" id="IPR011009">
    <property type="entry name" value="Kinase-like_dom_sf"/>
</dbReference>
<feature type="compositionally biased region" description="Low complexity" evidence="2">
    <location>
        <begin position="213"/>
        <end position="227"/>
    </location>
</feature>
<accession>A0ABD3MH39</accession>
<feature type="compositionally biased region" description="Polar residues" evidence="2">
    <location>
        <begin position="194"/>
        <end position="212"/>
    </location>
</feature>
<dbReference type="InterPro" id="IPR000719">
    <property type="entry name" value="Prot_kinase_dom"/>
</dbReference>
<dbReference type="Proteomes" id="UP001530293">
    <property type="component" value="Unassembled WGS sequence"/>
</dbReference>
<evidence type="ECO:0000313" key="5">
    <source>
        <dbReference type="Proteomes" id="UP001530293"/>
    </source>
</evidence>
<sequence>MTALPRISCHHRRKQQHRKIRNQFFHQLNFREGIDDGNSDTDASSVAVATKPSSNQSSTSTATTLHSNNANNDQPSIDNQRNSSNNSDNSPIKTTSKNNEKSTLRLMKARRLLEMAQITPSQRLETMQNNNNNSVNDDYLTTVVPMGSYSMRFGGFGSLEEELEQPSPLPQASVLSQQQQHQGILLPGGRWMSTDDSGSGGNDASATATTKGTQRQSQPQTSSTSSTTTIVAVAEPLVQYDPIAAEKLLFVQPTKWLVRNVQIAFPFGLWVAGILMDNIFAVEKVNRKKRARELNSIIGSLGPAIIKAGQALASRPDLLPSEYLDELQKLQDNVPTFGNDIAFRIVEEELKQKFGNVFELVEPEPVAAASIGQVYKARLLKNGQLVAIKIQRPNTEEIVALDLYVLRWWGGVYNAIFRLLGRDINLQSVMDDFGKLLYAEIDYVAEAANARRFSELYAKDVAIADVFVPKVYSELTTRKVLTMEWVDGFRLTDNENLELYNLDRKKLVDTLVQCSLRQIMENGFFHADPHAGNLLATRDGRLCYLDFGMMSYATADQRNGFLLAVVHIVNRDWSELVRVYQKLGFIPDGTDVKPIELALEKALPDVLNANISELNFKNVVGKLGDIFYTYPFSLPPFYISIIRCLGVLEGLAIQVDPQARIISEAYPYVANRVLTDDSQEELREALRRLIFTSDGHIRWSRLESLLDEAKESSGFNIVQVVGKLVDYIISSEGEDLLNEIADQFIEEADSLGRDTVQYITKAIDVLAIHDERAAANALRSLGELLQSNSEKEGSGGDLQSSATTGITKILNSVVESLPELPPSMQRTKKIGLLIGTRGASSLATSNNTNAAADTVSTISKFTPILQKLLQEPRVTSKASEVVARLSERAVSRSLRAAFGLPPPSFESINPKQ</sequence>
<dbReference type="AlphaFoldDB" id="A0ABD3MH39"/>
<keyword evidence="5" id="KW-1185">Reference proteome</keyword>
<dbReference type="PANTHER" id="PTHR10566:SF128">
    <property type="entry name" value="UBIB DOMAIN CONTAINING KINASE"/>
    <property type="match status" value="1"/>
</dbReference>
<evidence type="ECO:0000259" key="3">
    <source>
        <dbReference type="PROSITE" id="PS50011"/>
    </source>
</evidence>
<name>A0ABD3MH39_9STRA</name>
<evidence type="ECO:0000256" key="1">
    <source>
        <dbReference type="ARBA" id="ARBA00009670"/>
    </source>
</evidence>
<dbReference type="EMBL" id="JALLBG020000196">
    <property type="protein sequence ID" value="KAL3759855.1"/>
    <property type="molecule type" value="Genomic_DNA"/>
</dbReference>
<feature type="compositionally biased region" description="Low complexity" evidence="2">
    <location>
        <begin position="76"/>
        <end position="90"/>
    </location>
</feature>
<reference evidence="4 5" key="1">
    <citation type="submission" date="2024-10" db="EMBL/GenBank/DDBJ databases">
        <title>Updated reference genomes for cyclostephanoid diatoms.</title>
        <authorList>
            <person name="Roberts W.R."/>
            <person name="Alverson A.J."/>
        </authorList>
    </citation>
    <scope>NUCLEOTIDE SEQUENCE [LARGE SCALE GENOMIC DNA]</scope>
    <source>
        <strain evidence="4 5">AJA232-27</strain>
    </source>
</reference>
<comment type="caution">
    <text evidence="4">The sequence shown here is derived from an EMBL/GenBank/DDBJ whole genome shotgun (WGS) entry which is preliminary data.</text>
</comment>
<organism evidence="4 5">
    <name type="scientific">Discostella pseudostelligera</name>
    <dbReference type="NCBI Taxonomy" id="259834"/>
    <lineage>
        <taxon>Eukaryota</taxon>
        <taxon>Sar</taxon>
        <taxon>Stramenopiles</taxon>
        <taxon>Ochrophyta</taxon>
        <taxon>Bacillariophyta</taxon>
        <taxon>Coscinodiscophyceae</taxon>
        <taxon>Thalassiosirophycidae</taxon>
        <taxon>Stephanodiscales</taxon>
        <taxon>Stephanodiscaceae</taxon>
        <taxon>Discostella</taxon>
    </lineage>
</organism>
<evidence type="ECO:0000256" key="2">
    <source>
        <dbReference type="SAM" id="MobiDB-lite"/>
    </source>
</evidence>
<feature type="compositionally biased region" description="Polar residues" evidence="2">
    <location>
        <begin position="65"/>
        <end position="75"/>
    </location>
</feature>
<proteinExistence type="inferred from homology"/>
<comment type="similarity">
    <text evidence="1">Belongs to the protein kinase superfamily. ADCK protein kinase family.</text>
</comment>
<dbReference type="PANTHER" id="PTHR10566">
    <property type="entry name" value="CHAPERONE-ACTIVITY OF BC1 COMPLEX CABC1 -RELATED"/>
    <property type="match status" value="1"/>
</dbReference>
<protein>
    <recommendedName>
        <fullName evidence="3">Protein kinase domain-containing protein</fullName>
    </recommendedName>
</protein>
<dbReference type="InterPro" id="IPR050154">
    <property type="entry name" value="UbiB_kinase"/>
</dbReference>
<feature type="region of interest" description="Disordered" evidence="2">
    <location>
        <begin position="160"/>
        <end position="227"/>
    </location>
</feature>